<name>A0A5M3T8P7_LIMPL</name>
<proteinExistence type="predicted"/>
<accession>A0A5M3T8P7</accession>
<dbReference type="GeneID" id="301684709"/>
<evidence type="ECO:0000313" key="1">
    <source>
        <dbReference type="EMBL" id="GCE95864.1"/>
    </source>
</evidence>
<evidence type="ECO:0008006" key="3">
    <source>
        <dbReference type="Google" id="ProtNLM"/>
    </source>
</evidence>
<dbReference type="EMBL" id="BIMW01000151">
    <property type="protein sequence ID" value="GCE95864.1"/>
    <property type="molecule type" value="Genomic_DNA"/>
</dbReference>
<comment type="caution">
    <text evidence="1">The sequence shown here is derived from an EMBL/GenBank/DDBJ whole genome shotgun (WGS) entry which is preliminary data.</text>
</comment>
<organism evidence="1 2">
    <name type="scientific">Limnospira platensis NIES-46</name>
    <dbReference type="NCBI Taxonomy" id="1236695"/>
    <lineage>
        <taxon>Bacteria</taxon>
        <taxon>Bacillati</taxon>
        <taxon>Cyanobacteriota</taxon>
        <taxon>Cyanophyceae</taxon>
        <taxon>Oscillatoriophycideae</taxon>
        <taxon>Oscillatoriales</taxon>
        <taxon>Sirenicapillariaceae</taxon>
        <taxon>Limnospira</taxon>
    </lineage>
</organism>
<gene>
    <name evidence="1" type="ORF">NIES46_39300</name>
</gene>
<dbReference type="Proteomes" id="UP000326169">
    <property type="component" value="Unassembled WGS sequence"/>
</dbReference>
<protein>
    <recommendedName>
        <fullName evidence="3">2-oxoisovalerate dehydrogenase E1 subunit beta</fullName>
    </recommendedName>
</protein>
<sequence length="67" mass="7790">MNEIIFWVECDAEEGYVAQALGESIITQADNLDRLKLEVRDAVRCHFPDEELHPRMIRLVTEDGMTR</sequence>
<evidence type="ECO:0000313" key="2">
    <source>
        <dbReference type="Proteomes" id="UP000326169"/>
    </source>
</evidence>
<keyword evidence="2" id="KW-1185">Reference proteome</keyword>
<dbReference type="RefSeq" id="WP_014274769.1">
    <property type="nucleotide sequence ID" value="NZ_BIMW01000151.1"/>
</dbReference>
<reference evidence="1 2" key="1">
    <citation type="journal article" date="2019" name="J Genomics">
        <title>The Draft Genome of a Hydrogen-producing Cyanobacterium, Arthrospira platensis NIES-46.</title>
        <authorList>
            <person name="Suzuki S."/>
            <person name="Yamaguchi H."/>
            <person name="Kawachi M."/>
        </authorList>
    </citation>
    <scope>NUCLEOTIDE SEQUENCE [LARGE SCALE GENOMIC DNA]</scope>
    <source>
        <strain evidence="1 2">NIES-46</strain>
    </source>
</reference>